<name>A0ACC0A378_CATRO</name>
<reference evidence="2" key="1">
    <citation type="journal article" date="2023" name="Nat. Plants">
        <title>Single-cell RNA sequencing provides a high-resolution roadmap for understanding the multicellular compartmentation of specialized metabolism.</title>
        <authorList>
            <person name="Sun S."/>
            <person name="Shen X."/>
            <person name="Li Y."/>
            <person name="Li Y."/>
            <person name="Wang S."/>
            <person name="Li R."/>
            <person name="Zhang H."/>
            <person name="Shen G."/>
            <person name="Guo B."/>
            <person name="Wei J."/>
            <person name="Xu J."/>
            <person name="St-Pierre B."/>
            <person name="Chen S."/>
            <person name="Sun C."/>
        </authorList>
    </citation>
    <scope>NUCLEOTIDE SEQUENCE [LARGE SCALE GENOMIC DNA]</scope>
</reference>
<evidence type="ECO:0000313" key="2">
    <source>
        <dbReference type="Proteomes" id="UP001060085"/>
    </source>
</evidence>
<dbReference type="EMBL" id="CM044707">
    <property type="protein sequence ID" value="KAI5655054.1"/>
    <property type="molecule type" value="Genomic_DNA"/>
</dbReference>
<proteinExistence type="predicted"/>
<dbReference type="Proteomes" id="UP001060085">
    <property type="component" value="Linkage Group LG07"/>
</dbReference>
<accession>A0ACC0A378</accession>
<keyword evidence="2" id="KW-1185">Reference proteome</keyword>
<sequence length="141" mass="15848">MENLCTASTQFSSIIKFKLPLLSHPLILHHLHTVNGSLSFSSMCSSPNTQFNRPKISHRRRNRVQDSPQLRSNFNVSALGKNYSGASSNSDNTKEIIFSSFVTVVLAIANRVLYKLALVPMKEYPFFLAQLNTFGISHVDY</sequence>
<gene>
    <name evidence="1" type="ORF">M9H77_32241</name>
</gene>
<evidence type="ECO:0000313" key="1">
    <source>
        <dbReference type="EMBL" id="KAI5655054.1"/>
    </source>
</evidence>
<comment type="caution">
    <text evidence="1">The sequence shown here is derived from an EMBL/GenBank/DDBJ whole genome shotgun (WGS) entry which is preliminary data.</text>
</comment>
<protein>
    <submittedName>
        <fullName evidence="1">Uncharacterized protein</fullName>
    </submittedName>
</protein>
<organism evidence="1 2">
    <name type="scientific">Catharanthus roseus</name>
    <name type="common">Madagascar periwinkle</name>
    <name type="synonym">Vinca rosea</name>
    <dbReference type="NCBI Taxonomy" id="4058"/>
    <lineage>
        <taxon>Eukaryota</taxon>
        <taxon>Viridiplantae</taxon>
        <taxon>Streptophyta</taxon>
        <taxon>Embryophyta</taxon>
        <taxon>Tracheophyta</taxon>
        <taxon>Spermatophyta</taxon>
        <taxon>Magnoliopsida</taxon>
        <taxon>eudicotyledons</taxon>
        <taxon>Gunneridae</taxon>
        <taxon>Pentapetalae</taxon>
        <taxon>asterids</taxon>
        <taxon>lamiids</taxon>
        <taxon>Gentianales</taxon>
        <taxon>Apocynaceae</taxon>
        <taxon>Rauvolfioideae</taxon>
        <taxon>Vinceae</taxon>
        <taxon>Catharanthinae</taxon>
        <taxon>Catharanthus</taxon>
    </lineage>
</organism>